<accession>A0A6A4Z648</accession>
<proteinExistence type="predicted"/>
<sequence>MAQQGSKTYIKSKLGEASQAVKAMLTKGAASHSYESAKEKLADAQDNASKYYRTAKHSAADAQEAAREKTSRAYGAIGTKDAAVALKDKATVIGTEDLVKDKAEHLQDKLKKDFL</sequence>
<dbReference type="EMBL" id="VJMI01019073">
    <property type="protein sequence ID" value="KAF0708363.1"/>
    <property type="molecule type" value="Genomic_DNA"/>
</dbReference>
<gene>
    <name evidence="1" type="ORF">AaE_013246</name>
</gene>
<dbReference type="Proteomes" id="UP000469452">
    <property type="component" value="Unassembled WGS sequence"/>
</dbReference>
<organism evidence="1 2">
    <name type="scientific">Aphanomyces astaci</name>
    <name type="common">Crayfish plague agent</name>
    <dbReference type="NCBI Taxonomy" id="112090"/>
    <lineage>
        <taxon>Eukaryota</taxon>
        <taxon>Sar</taxon>
        <taxon>Stramenopiles</taxon>
        <taxon>Oomycota</taxon>
        <taxon>Saprolegniomycetes</taxon>
        <taxon>Saprolegniales</taxon>
        <taxon>Verrucalvaceae</taxon>
        <taxon>Aphanomyces</taxon>
    </lineage>
</organism>
<protein>
    <submittedName>
        <fullName evidence="1">Uncharacterized protein</fullName>
    </submittedName>
</protein>
<evidence type="ECO:0000313" key="1">
    <source>
        <dbReference type="EMBL" id="KAF0708363.1"/>
    </source>
</evidence>
<comment type="caution">
    <text evidence="1">The sequence shown here is derived from an EMBL/GenBank/DDBJ whole genome shotgun (WGS) entry which is preliminary data.</text>
</comment>
<evidence type="ECO:0000313" key="2">
    <source>
        <dbReference type="Proteomes" id="UP000469452"/>
    </source>
</evidence>
<name>A0A6A4Z648_APHAT</name>
<reference evidence="1 2" key="1">
    <citation type="submission" date="2019-06" db="EMBL/GenBank/DDBJ databases">
        <title>Genomics analysis of Aphanomyces spp. identifies a new class of oomycete effector associated with host adaptation.</title>
        <authorList>
            <person name="Gaulin E."/>
        </authorList>
    </citation>
    <scope>NUCLEOTIDE SEQUENCE [LARGE SCALE GENOMIC DNA]</scope>
    <source>
        <strain evidence="1 2">E</strain>
    </source>
</reference>
<dbReference type="AlphaFoldDB" id="A0A6A4Z648"/>